<protein>
    <recommendedName>
        <fullName evidence="1">Toprim domain-containing protein</fullName>
    </recommendedName>
</protein>
<name>A0A133U9U0_9EURY</name>
<dbReference type="PANTHER" id="PTHR39964">
    <property type="entry name" value="UPF0292 PROTEIN TK1411"/>
    <property type="match status" value="1"/>
</dbReference>
<feature type="non-terminal residue" evidence="2">
    <location>
        <position position="130"/>
    </location>
</feature>
<dbReference type="PROSITE" id="PS50880">
    <property type="entry name" value="TOPRIM"/>
    <property type="match status" value="1"/>
</dbReference>
<dbReference type="InterPro" id="IPR006171">
    <property type="entry name" value="TOPRIM_dom"/>
</dbReference>
<feature type="domain" description="Toprim" evidence="1">
    <location>
        <begin position="24"/>
        <end position="106"/>
    </location>
</feature>
<evidence type="ECO:0000259" key="1">
    <source>
        <dbReference type="PROSITE" id="PS50880"/>
    </source>
</evidence>
<dbReference type="Gene3D" id="3.40.1360.10">
    <property type="match status" value="1"/>
</dbReference>
<dbReference type="Pfam" id="PF01751">
    <property type="entry name" value="Toprim"/>
    <property type="match status" value="1"/>
</dbReference>
<dbReference type="SUPFAM" id="SSF110455">
    <property type="entry name" value="Toprim domain"/>
    <property type="match status" value="1"/>
</dbReference>
<dbReference type="PANTHER" id="PTHR39964:SF2">
    <property type="entry name" value="UPF0292 PROTEIN MJ1624"/>
    <property type="match status" value="1"/>
</dbReference>
<sequence length="130" mass="15220">MLEPEVFEELEKTLEEIREWSAKGTPIIVEGKKDERSLRKMGMGGPIYEIPKRGKTLLNSLEDLPDHDEIIVLTDFDRSGEELSKFCEKHLKKLGTTVLMDLRDRLRRYVRKAVKDIEGMDSFLRLERRS</sequence>
<evidence type="ECO:0000313" key="3">
    <source>
        <dbReference type="Proteomes" id="UP000070195"/>
    </source>
</evidence>
<organism evidence="2 3">
    <name type="scientific">candidate division MSBL1 archaeon SCGC-AAA259D18</name>
    <dbReference type="NCBI Taxonomy" id="1698262"/>
    <lineage>
        <taxon>Archaea</taxon>
        <taxon>Methanobacteriati</taxon>
        <taxon>Methanobacteriota</taxon>
        <taxon>candidate division MSBL1</taxon>
    </lineage>
</organism>
<evidence type="ECO:0000313" key="2">
    <source>
        <dbReference type="EMBL" id="KXA90929.1"/>
    </source>
</evidence>
<accession>A0A133U9U0</accession>
<proteinExistence type="predicted"/>
<dbReference type="Proteomes" id="UP000070195">
    <property type="component" value="Unassembled WGS sequence"/>
</dbReference>
<dbReference type="AlphaFoldDB" id="A0A133U9U0"/>
<reference evidence="2 3" key="1">
    <citation type="journal article" date="2016" name="Sci. Rep.">
        <title>Metabolic traits of an uncultured archaeal lineage -MSBL1- from brine pools of the Red Sea.</title>
        <authorList>
            <person name="Mwirichia R."/>
            <person name="Alam I."/>
            <person name="Rashid M."/>
            <person name="Vinu M."/>
            <person name="Ba-Alawi W."/>
            <person name="Anthony Kamau A."/>
            <person name="Kamanda Ngugi D."/>
            <person name="Goker M."/>
            <person name="Klenk H.P."/>
            <person name="Bajic V."/>
            <person name="Stingl U."/>
        </authorList>
    </citation>
    <scope>NUCLEOTIDE SEQUENCE [LARGE SCALE GENOMIC DNA]</scope>
    <source>
        <strain evidence="2">SCGC-AAA259D18</strain>
    </source>
</reference>
<keyword evidence="3" id="KW-1185">Reference proteome</keyword>
<dbReference type="EMBL" id="LHXM01000045">
    <property type="protein sequence ID" value="KXA90929.1"/>
    <property type="molecule type" value="Genomic_DNA"/>
</dbReference>
<comment type="caution">
    <text evidence="2">The sequence shown here is derived from an EMBL/GenBank/DDBJ whole genome shotgun (WGS) entry which is preliminary data.</text>
</comment>
<dbReference type="SMART" id="SM00493">
    <property type="entry name" value="TOPRIM"/>
    <property type="match status" value="1"/>
</dbReference>
<gene>
    <name evidence="2" type="ORF">AKJ63_02095</name>
</gene>